<evidence type="ECO:0000259" key="3">
    <source>
        <dbReference type="Pfam" id="PF10374"/>
    </source>
</evidence>
<dbReference type="InterPro" id="IPR018834">
    <property type="entry name" value="DNA/RNA-bd_Est1-type"/>
</dbReference>
<evidence type="ECO:0000259" key="2">
    <source>
        <dbReference type="Pfam" id="PF10373"/>
    </source>
</evidence>
<feature type="domain" description="DNA/RNA-binding" evidence="2">
    <location>
        <begin position="192"/>
        <end position="480"/>
    </location>
</feature>
<evidence type="ECO:0000313" key="4">
    <source>
        <dbReference type="EMBL" id="KAF2749570.1"/>
    </source>
</evidence>
<dbReference type="EMBL" id="MU006566">
    <property type="protein sequence ID" value="KAF2749570.1"/>
    <property type="molecule type" value="Genomic_DNA"/>
</dbReference>
<dbReference type="PANTHER" id="PTHR15696:SF36">
    <property type="entry name" value="NONSENSE-MEDIATED MRNA DECAY FACTOR"/>
    <property type="match status" value="1"/>
</dbReference>
<feature type="domain" description="Telomerase activating protein Est1-like N-terminal" evidence="3">
    <location>
        <begin position="58"/>
        <end position="180"/>
    </location>
</feature>
<accession>A0A6A6VJ56</accession>
<evidence type="ECO:0008006" key="6">
    <source>
        <dbReference type="Google" id="ProtNLM"/>
    </source>
</evidence>
<reference evidence="4" key="1">
    <citation type="journal article" date="2020" name="Stud. Mycol.">
        <title>101 Dothideomycetes genomes: a test case for predicting lifestyles and emergence of pathogens.</title>
        <authorList>
            <person name="Haridas S."/>
            <person name="Albert R."/>
            <person name="Binder M."/>
            <person name="Bloem J."/>
            <person name="Labutti K."/>
            <person name="Salamov A."/>
            <person name="Andreopoulos B."/>
            <person name="Baker S."/>
            <person name="Barry K."/>
            <person name="Bills G."/>
            <person name="Bluhm B."/>
            <person name="Cannon C."/>
            <person name="Castanera R."/>
            <person name="Culley D."/>
            <person name="Daum C."/>
            <person name="Ezra D."/>
            <person name="Gonzalez J."/>
            <person name="Henrissat B."/>
            <person name="Kuo A."/>
            <person name="Liang C."/>
            <person name="Lipzen A."/>
            <person name="Lutzoni F."/>
            <person name="Magnuson J."/>
            <person name="Mondo S."/>
            <person name="Nolan M."/>
            <person name="Ohm R."/>
            <person name="Pangilinan J."/>
            <person name="Park H.-J."/>
            <person name="Ramirez L."/>
            <person name="Alfaro M."/>
            <person name="Sun H."/>
            <person name="Tritt A."/>
            <person name="Yoshinaga Y."/>
            <person name="Zwiers L.-H."/>
            <person name="Turgeon B."/>
            <person name="Goodwin S."/>
            <person name="Spatafora J."/>
            <person name="Crous P."/>
            <person name="Grigoriev I."/>
        </authorList>
    </citation>
    <scope>NUCLEOTIDE SEQUENCE</scope>
    <source>
        <strain evidence="4">CBS 119925</strain>
    </source>
</reference>
<dbReference type="Pfam" id="PF10374">
    <property type="entry name" value="EST1"/>
    <property type="match status" value="1"/>
</dbReference>
<feature type="region of interest" description="Disordered" evidence="1">
    <location>
        <begin position="546"/>
        <end position="581"/>
    </location>
</feature>
<keyword evidence="5" id="KW-1185">Reference proteome</keyword>
<dbReference type="InterPro" id="IPR011990">
    <property type="entry name" value="TPR-like_helical_dom_sf"/>
</dbReference>
<evidence type="ECO:0000313" key="5">
    <source>
        <dbReference type="Proteomes" id="UP000799440"/>
    </source>
</evidence>
<evidence type="ECO:0000256" key="1">
    <source>
        <dbReference type="SAM" id="MobiDB-lite"/>
    </source>
</evidence>
<dbReference type="InterPro" id="IPR019458">
    <property type="entry name" value="Est1-like_N"/>
</dbReference>
<dbReference type="OrthoDB" id="69928at2759"/>
<name>A0A6A6VJ56_9PLEO</name>
<organism evidence="4 5">
    <name type="scientific">Sporormia fimetaria CBS 119925</name>
    <dbReference type="NCBI Taxonomy" id="1340428"/>
    <lineage>
        <taxon>Eukaryota</taxon>
        <taxon>Fungi</taxon>
        <taxon>Dikarya</taxon>
        <taxon>Ascomycota</taxon>
        <taxon>Pezizomycotina</taxon>
        <taxon>Dothideomycetes</taxon>
        <taxon>Pleosporomycetidae</taxon>
        <taxon>Pleosporales</taxon>
        <taxon>Sporormiaceae</taxon>
        <taxon>Sporormia</taxon>
    </lineage>
</organism>
<proteinExistence type="predicted"/>
<dbReference type="SUPFAM" id="SSF48452">
    <property type="entry name" value="TPR-like"/>
    <property type="match status" value="1"/>
</dbReference>
<dbReference type="AlphaFoldDB" id="A0A6A6VJ56"/>
<feature type="region of interest" description="Disordered" evidence="1">
    <location>
        <begin position="668"/>
        <end position="698"/>
    </location>
</feature>
<dbReference type="Proteomes" id="UP000799440">
    <property type="component" value="Unassembled WGS sequence"/>
</dbReference>
<dbReference type="InterPro" id="IPR045153">
    <property type="entry name" value="Est1/Ebs1-like"/>
</dbReference>
<dbReference type="Pfam" id="PF10373">
    <property type="entry name" value="EST1_DNA_bind"/>
    <property type="match status" value="1"/>
</dbReference>
<gene>
    <name evidence="4" type="ORF">M011DRAFT_457013</name>
</gene>
<protein>
    <recommendedName>
        <fullName evidence="6">Protein SMG7</fullName>
    </recommendedName>
</protein>
<dbReference type="PANTHER" id="PTHR15696">
    <property type="entry name" value="SMG-7 SUPPRESSOR WITH MORPHOLOGICAL EFFECT ON GENITALIA PROTEIN 7"/>
    <property type="match status" value="1"/>
</dbReference>
<sequence>MAGTIQQSYERAQLIGAQLSELADAGLSDELTALLKEYRTACESVLLGDFEYASTVNLDQQLWDAHLKVNNTYRKALRNLKRNSRDHVVELRKVQRSYLSFIKASQRFYRQHIVHLDAQVDGLDELRKIARKLVLEQQPTEHATSTIPSKPLPRELYKKVLLSCHQALIQLGDLSRYRETELAERNRNWGPAVGYYGLAVEVYPDSGQPHNQLAVIAREDGDHFRSTYHLYRSLACMQPHPLARRNLAIEFKKVVTAWDKGELIKNQTSPDGNGAGRALIAWFIRLHSKCFKGEEFPEHHALETEVLSQMAIELKERSLDSTLRKMILINLAAEYVASKQNSATPAEEIQRARAHQYYTQLNTKTFSKLLYILQSELEGLSEREDVTQNGDSTPQLSDKITAVTRRVLPGLRLYSIWFSKSWNRLSDNCSESTELWKAYAAALSAVASNFPVDQLPNGADDFYMLEEDTETIGCQPLVSQQTMRYWYDNNALKKRYTDLERNHPNVEMLMRVRDFLIGGLELTQLPDAPLDLDAPWFVYRESAPPSDKADVPLVSHTGPAKPSDLPLLSPAPTQLPGPQQQMSYNVVAPSDTASTGIAARDNDIRQMVDDLVGADDSLETLLEDDGNNPPTPPEQTFEDTVVTTNGHGDHVYSIADLVNTVKNYKKPLGSPAAATSSHAAPMERVASSSSTRQAANLPPLPGSSIWSSDFAMYANQYNGSQARLSPLGGGFRNGGSGGHSRGESVNSVRSGEWAYSSLSPSHPPQHNGIGNGAAWGNSAAPHAPGYGAPSRYVPAHPQNVGMVSPLLFGPSAWDSAPNSSYYRTPPNGQGG</sequence>
<dbReference type="Gene3D" id="1.25.40.10">
    <property type="entry name" value="Tetratricopeptide repeat domain"/>
    <property type="match status" value="1"/>
</dbReference>
<feature type="compositionally biased region" description="Low complexity" evidence="1">
    <location>
        <begin position="670"/>
        <end position="680"/>
    </location>
</feature>